<dbReference type="PANTHER" id="PTHR11088">
    <property type="entry name" value="TRNA DIMETHYLALLYLTRANSFERASE"/>
    <property type="match status" value="1"/>
</dbReference>
<evidence type="ECO:0000256" key="4">
    <source>
        <dbReference type="ARBA" id="ARBA00022840"/>
    </source>
</evidence>
<dbReference type="PANTHER" id="PTHR11088:SF60">
    <property type="entry name" value="TRNA DIMETHYLALLYLTRANSFERASE"/>
    <property type="match status" value="1"/>
</dbReference>
<evidence type="ECO:0008006" key="6">
    <source>
        <dbReference type="Google" id="ProtNLM"/>
    </source>
</evidence>
<evidence type="ECO:0000256" key="2">
    <source>
        <dbReference type="ARBA" id="ARBA00022679"/>
    </source>
</evidence>
<dbReference type="SUPFAM" id="SSF52540">
    <property type="entry name" value="P-loop containing nucleoside triphosphate hydrolases"/>
    <property type="match status" value="1"/>
</dbReference>
<dbReference type="EMBL" id="UINC01007023">
    <property type="protein sequence ID" value="SVA30984.1"/>
    <property type="molecule type" value="Genomic_DNA"/>
</dbReference>
<sequence length="68" mass="7119">MDNKRSNPKPVLAIVGPTAIGKTTVSIDVANKVNGEIIGLDSRQIYKGMAVGTAQPTIEELAAAPHHL</sequence>
<dbReference type="Pfam" id="PF01745">
    <property type="entry name" value="IPT"/>
    <property type="match status" value="1"/>
</dbReference>
<evidence type="ECO:0000256" key="1">
    <source>
        <dbReference type="ARBA" id="ARBA00005842"/>
    </source>
</evidence>
<dbReference type="GO" id="GO:0005524">
    <property type="term" value="F:ATP binding"/>
    <property type="evidence" value="ECO:0007669"/>
    <property type="project" value="UniProtKB-KW"/>
</dbReference>
<dbReference type="Gene3D" id="3.40.50.300">
    <property type="entry name" value="P-loop containing nucleotide triphosphate hydrolases"/>
    <property type="match status" value="1"/>
</dbReference>
<dbReference type="AlphaFoldDB" id="A0A381USN6"/>
<reference evidence="5" key="1">
    <citation type="submission" date="2018-05" db="EMBL/GenBank/DDBJ databases">
        <authorList>
            <person name="Lanie J.A."/>
            <person name="Ng W.-L."/>
            <person name="Kazmierczak K.M."/>
            <person name="Andrzejewski T.M."/>
            <person name="Davidsen T.M."/>
            <person name="Wayne K.J."/>
            <person name="Tettelin H."/>
            <person name="Glass J.I."/>
            <person name="Rusch D."/>
            <person name="Podicherti R."/>
            <person name="Tsui H.-C.T."/>
            <person name="Winkler M.E."/>
        </authorList>
    </citation>
    <scope>NUCLEOTIDE SEQUENCE</scope>
</reference>
<dbReference type="InterPro" id="IPR039657">
    <property type="entry name" value="Dimethylallyltransferase"/>
</dbReference>
<keyword evidence="3" id="KW-0547">Nucleotide-binding</keyword>
<proteinExistence type="inferred from homology"/>
<dbReference type="GO" id="GO:0052381">
    <property type="term" value="F:tRNA dimethylallyltransferase activity"/>
    <property type="evidence" value="ECO:0007669"/>
    <property type="project" value="TreeGrafter"/>
</dbReference>
<dbReference type="GO" id="GO:0006400">
    <property type="term" value="P:tRNA modification"/>
    <property type="evidence" value="ECO:0007669"/>
    <property type="project" value="TreeGrafter"/>
</dbReference>
<comment type="similarity">
    <text evidence="1">Belongs to the IPP transferase family.</text>
</comment>
<evidence type="ECO:0000313" key="5">
    <source>
        <dbReference type="EMBL" id="SVA30984.1"/>
    </source>
</evidence>
<evidence type="ECO:0000256" key="3">
    <source>
        <dbReference type="ARBA" id="ARBA00022741"/>
    </source>
</evidence>
<organism evidence="5">
    <name type="scientific">marine metagenome</name>
    <dbReference type="NCBI Taxonomy" id="408172"/>
    <lineage>
        <taxon>unclassified sequences</taxon>
        <taxon>metagenomes</taxon>
        <taxon>ecological metagenomes</taxon>
    </lineage>
</organism>
<dbReference type="InterPro" id="IPR027417">
    <property type="entry name" value="P-loop_NTPase"/>
</dbReference>
<feature type="non-terminal residue" evidence="5">
    <location>
        <position position="68"/>
    </location>
</feature>
<keyword evidence="2" id="KW-0808">Transferase</keyword>
<gene>
    <name evidence="5" type="ORF">METZ01_LOCUS83838</name>
</gene>
<name>A0A381USN6_9ZZZZ</name>
<protein>
    <recommendedName>
        <fullName evidence="6">tRNA (Adenosine(37)-N6)-dimethylallyltransferase MiaA</fullName>
    </recommendedName>
</protein>
<keyword evidence="4" id="KW-0067">ATP-binding</keyword>
<accession>A0A381USN6</accession>